<dbReference type="InterPro" id="IPR014718">
    <property type="entry name" value="GH-type_carb-bd"/>
</dbReference>
<evidence type="ECO:0000313" key="1">
    <source>
        <dbReference type="EMBL" id="CAF1291951.1"/>
    </source>
</evidence>
<dbReference type="Proteomes" id="UP000681967">
    <property type="component" value="Unassembled WGS sequence"/>
</dbReference>
<comment type="caution">
    <text evidence="1">The sequence shown here is derived from an EMBL/GenBank/DDBJ whole genome shotgun (WGS) entry which is preliminary data.</text>
</comment>
<dbReference type="Proteomes" id="UP000681720">
    <property type="component" value="Unassembled WGS sequence"/>
</dbReference>
<dbReference type="EMBL" id="CAJOBJ010008684">
    <property type="protein sequence ID" value="CAF4118900.1"/>
    <property type="molecule type" value="Genomic_DNA"/>
</dbReference>
<evidence type="ECO:0000313" key="2">
    <source>
        <dbReference type="EMBL" id="CAF4043987.1"/>
    </source>
</evidence>
<dbReference type="Proteomes" id="UP000663855">
    <property type="component" value="Unassembled WGS sequence"/>
</dbReference>
<dbReference type="EMBL" id="CAJOBH010006060">
    <property type="protein sequence ID" value="CAF4043987.1"/>
    <property type="molecule type" value="Genomic_DNA"/>
</dbReference>
<sequence>MSFVSIEQARTNLQMQTQLKSFDAIRETVQQKWLNEISRFDVNAHWNHEAVVKFNSPIVHSLSSFTPEMPKGHFFRPVTTRPGQSIAWPVLQSYMKPKRYVYFYNIFIRLNFGHDVED</sequence>
<dbReference type="GO" id="GO:0030246">
    <property type="term" value="F:carbohydrate binding"/>
    <property type="evidence" value="ECO:0007669"/>
    <property type="project" value="InterPro"/>
</dbReference>
<name>A0A815DCV4_9BILA</name>
<gene>
    <name evidence="2" type="ORF">BYL167_LOCUS16053</name>
    <name evidence="1" type="ORF">CJN711_LOCUS16475</name>
    <name evidence="3" type="ORF">GIL414_LOCUS17943</name>
</gene>
<reference evidence="1" key="1">
    <citation type="submission" date="2021-02" db="EMBL/GenBank/DDBJ databases">
        <authorList>
            <person name="Nowell W R."/>
        </authorList>
    </citation>
    <scope>NUCLEOTIDE SEQUENCE</scope>
</reference>
<evidence type="ECO:0000313" key="4">
    <source>
        <dbReference type="Proteomes" id="UP000663855"/>
    </source>
</evidence>
<proteinExistence type="predicted"/>
<organism evidence="1 4">
    <name type="scientific">Rotaria magnacalcarata</name>
    <dbReference type="NCBI Taxonomy" id="392030"/>
    <lineage>
        <taxon>Eukaryota</taxon>
        <taxon>Metazoa</taxon>
        <taxon>Spiralia</taxon>
        <taxon>Gnathifera</taxon>
        <taxon>Rotifera</taxon>
        <taxon>Eurotatoria</taxon>
        <taxon>Bdelloidea</taxon>
        <taxon>Philodinida</taxon>
        <taxon>Philodinidae</taxon>
        <taxon>Rotaria</taxon>
    </lineage>
</organism>
<dbReference type="EMBL" id="CAJNOV010007626">
    <property type="protein sequence ID" value="CAF1291951.1"/>
    <property type="molecule type" value="Genomic_DNA"/>
</dbReference>
<dbReference type="Gene3D" id="2.70.98.10">
    <property type="match status" value="1"/>
</dbReference>
<dbReference type="AlphaFoldDB" id="A0A815DCV4"/>
<protein>
    <submittedName>
        <fullName evidence="1">Uncharacterized protein</fullName>
    </submittedName>
</protein>
<accession>A0A815DCV4</accession>
<evidence type="ECO:0000313" key="3">
    <source>
        <dbReference type="EMBL" id="CAF4118900.1"/>
    </source>
</evidence>